<reference evidence="1 2" key="1">
    <citation type="submission" date="2021-05" db="EMBL/GenBank/DDBJ databases">
        <title>Genome Assembly of Synthetic Allotetraploid Brassica napus Reveals Homoeologous Exchanges between Subgenomes.</title>
        <authorList>
            <person name="Davis J.T."/>
        </authorList>
    </citation>
    <scope>NUCLEOTIDE SEQUENCE [LARGE SCALE GENOMIC DNA]</scope>
    <source>
        <strain evidence="2">cv. Da-Ae</strain>
        <tissue evidence="1">Seedling</tissue>
    </source>
</reference>
<keyword evidence="2" id="KW-1185">Reference proteome</keyword>
<sequence length="232" mass="26656">QKTQRKGDMLSGFRTASHVRAVSQLIFGVSARFLPEDHFLKGRTEIKQLHILYKLLGSPDEEFWENNKLHSQTKCLDHNINMTVEFPITSADLQENILSVDPDKRGTVSYALMKPRHKSFSIRYRRYLNEFPYTDLSHTTTSASGFTLAGTKKRKDDNAASTLTYNQPAGSTKRAFLNSKFLQTPLRCFCSIAPQEIRRRYSGSIEFVVQESVFEDHQEKKIQSVSYILQII</sequence>
<organism evidence="1 2">
    <name type="scientific">Brassica napus</name>
    <name type="common">Rape</name>
    <dbReference type="NCBI Taxonomy" id="3708"/>
    <lineage>
        <taxon>Eukaryota</taxon>
        <taxon>Viridiplantae</taxon>
        <taxon>Streptophyta</taxon>
        <taxon>Embryophyta</taxon>
        <taxon>Tracheophyta</taxon>
        <taxon>Spermatophyta</taxon>
        <taxon>Magnoliopsida</taxon>
        <taxon>eudicotyledons</taxon>
        <taxon>Gunneridae</taxon>
        <taxon>Pentapetalae</taxon>
        <taxon>rosids</taxon>
        <taxon>malvids</taxon>
        <taxon>Brassicales</taxon>
        <taxon>Brassicaceae</taxon>
        <taxon>Brassiceae</taxon>
        <taxon>Brassica</taxon>
    </lineage>
</organism>
<protein>
    <submittedName>
        <fullName evidence="1">Uncharacterized protein</fullName>
    </submittedName>
</protein>
<name>A0ABQ8BNC2_BRANA</name>
<dbReference type="Gene3D" id="1.10.510.10">
    <property type="entry name" value="Transferase(Phosphotransferase) domain 1"/>
    <property type="match status" value="1"/>
</dbReference>
<evidence type="ECO:0000313" key="2">
    <source>
        <dbReference type="Proteomes" id="UP000824890"/>
    </source>
</evidence>
<evidence type="ECO:0000313" key="1">
    <source>
        <dbReference type="EMBL" id="KAH0906213.1"/>
    </source>
</evidence>
<comment type="caution">
    <text evidence="1">The sequence shown here is derived from an EMBL/GenBank/DDBJ whole genome shotgun (WGS) entry which is preliminary data.</text>
</comment>
<accession>A0ABQ8BNC2</accession>
<proteinExistence type="predicted"/>
<dbReference type="Proteomes" id="UP000824890">
    <property type="component" value="Unassembled WGS sequence"/>
</dbReference>
<gene>
    <name evidence="1" type="ORF">HID58_038040</name>
</gene>
<feature type="non-terminal residue" evidence="1">
    <location>
        <position position="1"/>
    </location>
</feature>
<dbReference type="EMBL" id="JAGKQM010000010">
    <property type="protein sequence ID" value="KAH0906213.1"/>
    <property type="molecule type" value="Genomic_DNA"/>
</dbReference>